<feature type="compositionally biased region" description="Polar residues" evidence="1">
    <location>
        <begin position="174"/>
        <end position="193"/>
    </location>
</feature>
<comment type="caution">
    <text evidence="3">The sequence shown here is derived from an EMBL/GenBank/DDBJ whole genome shotgun (WGS) entry which is preliminary data.</text>
</comment>
<evidence type="ECO:0008006" key="5">
    <source>
        <dbReference type="Google" id="ProtNLM"/>
    </source>
</evidence>
<dbReference type="PROSITE" id="PS51257">
    <property type="entry name" value="PROKAR_LIPOPROTEIN"/>
    <property type="match status" value="1"/>
</dbReference>
<dbReference type="EMBL" id="QFRA01000009">
    <property type="protein sequence ID" value="PZR05050.1"/>
    <property type="molecule type" value="Genomic_DNA"/>
</dbReference>
<dbReference type="Proteomes" id="UP000249432">
    <property type="component" value="Unassembled WGS sequence"/>
</dbReference>
<protein>
    <recommendedName>
        <fullName evidence="5">Secreted protein</fullName>
    </recommendedName>
</protein>
<evidence type="ECO:0000256" key="2">
    <source>
        <dbReference type="SAM" id="SignalP"/>
    </source>
</evidence>
<feature type="chain" id="PRO_5015943464" description="Secreted protein" evidence="2">
    <location>
        <begin position="32"/>
        <end position="266"/>
    </location>
</feature>
<reference evidence="3 4" key="1">
    <citation type="submission" date="2017-08" db="EMBL/GenBank/DDBJ databases">
        <title>Infants hospitalized years apart are colonized by the same room-sourced microbial strains.</title>
        <authorList>
            <person name="Brooks B."/>
            <person name="Olm M.R."/>
            <person name="Firek B.A."/>
            <person name="Baker R."/>
            <person name="Thomas B.C."/>
            <person name="Morowitz M.J."/>
            <person name="Banfield J.F."/>
        </authorList>
    </citation>
    <scope>NUCLEOTIDE SEQUENCE [LARGE SCALE GENOMIC DNA]</scope>
    <source>
        <strain evidence="3">S2_003_000_R1_3</strain>
    </source>
</reference>
<sequence length="266" mass="28373">MKKVTKMTKSVAAGVVAALALSGLTSCHVTADFGDDDGDSGSSSTAVSTVQKLPYTDTDPVLISAAVGKYDDITAALYDQVFDTTNAGRPTSRKAKTQASEDNVQDAIESVRAGKSTLVLVCSGDLLNYLDKDAASTILDQMKKNVRQRKAPGNTIGKVWEKIAQSLPSDISVTDASNAQCSTETETRNASSDTPEDEVTLPQNIVPVYLKPTMSTEDRRSLTWVSGNLGSTCDLDKLYKKSESAPADRVAKNYLQSQGLAFSKED</sequence>
<evidence type="ECO:0000313" key="4">
    <source>
        <dbReference type="Proteomes" id="UP000249432"/>
    </source>
</evidence>
<gene>
    <name evidence="3" type="ORF">DI525_05150</name>
</gene>
<dbReference type="AlphaFoldDB" id="A0A2W5SQS0"/>
<evidence type="ECO:0000256" key="1">
    <source>
        <dbReference type="SAM" id="MobiDB-lite"/>
    </source>
</evidence>
<feature type="signal peptide" evidence="2">
    <location>
        <begin position="1"/>
        <end position="31"/>
    </location>
</feature>
<keyword evidence="2" id="KW-0732">Signal</keyword>
<proteinExistence type="predicted"/>
<organism evidence="3 4">
    <name type="scientific">Corynebacterium kroppenstedtii</name>
    <dbReference type="NCBI Taxonomy" id="161879"/>
    <lineage>
        <taxon>Bacteria</taxon>
        <taxon>Bacillati</taxon>
        <taxon>Actinomycetota</taxon>
        <taxon>Actinomycetes</taxon>
        <taxon>Mycobacteriales</taxon>
        <taxon>Corynebacteriaceae</taxon>
        <taxon>Corynebacterium</taxon>
    </lineage>
</organism>
<evidence type="ECO:0000313" key="3">
    <source>
        <dbReference type="EMBL" id="PZR05050.1"/>
    </source>
</evidence>
<name>A0A2W5SQS0_9CORY</name>
<feature type="region of interest" description="Disordered" evidence="1">
    <location>
        <begin position="174"/>
        <end position="198"/>
    </location>
</feature>
<accession>A0A2W5SQS0</accession>